<evidence type="ECO:0000256" key="1">
    <source>
        <dbReference type="SAM" id="MobiDB-lite"/>
    </source>
</evidence>
<dbReference type="OrthoDB" id="5986899at2759"/>
<dbReference type="Gene3D" id="1.10.10.60">
    <property type="entry name" value="Homeodomain-like"/>
    <property type="match status" value="1"/>
</dbReference>
<evidence type="ECO:0000313" key="3">
    <source>
        <dbReference type="EMBL" id="PFX21815.1"/>
    </source>
</evidence>
<dbReference type="PANTHER" id="PTHR47595:SF1">
    <property type="entry name" value="MYB_SANT-LIKE DNA-BINDING DOMAIN-CONTAINING PROTEIN"/>
    <property type="match status" value="1"/>
</dbReference>
<dbReference type="AlphaFoldDB" id="A0A2B4RZZ4"/>
<evidence type="ECO:0000259" key="2">
    <source>
        <dbReference type="Pfam" id="PF13837"/>
    </source>
</evidence>
<dbReference type="EMBL" id="LSMT01000261">
    <property type="protein sequence ID" value="PFX21815.1"/>
    <property type="molecule type" value="Genomic_DNA"/>
</dbReference>
<comment type="caution">
    <text evidence="3">The sequence shown here is derived from an EMBL/GenBank/DDBJ whole genome shotgun (WGS) entry which is preliminary data.</text>
</comment>
<accession>A0A2B4RZZ4</accession>
<keyword evidence="4" id="KW-1185">Reference proteome</keyword>
<dbReference type="PANTHER" id="PTHR47595">
    <property type="entry name" value="HEAT SHOCK 70 KDA PROTEIN 14"/>
    <property type="match status" value="1"/>
</dbReference>
<sequence length="356" mass="40326">MADDFNPAPRFYQFTIPPAQIDCPVPQPGPYLFQSAGVQHQFNESPLQFMSHRPHVSPATSPERSSESISIDDMLQPGSSRNRCPNWADTETRFLLELWRDSFPISKRRNGAAWDSIAKKLNGVLKEQGISTFRTGAQCKARMKYLQDEYKRVKDHNSRGGNNWETLDYFDEIDAVLGCKPNIAPKRVFECGFWEDASSSSVETGDSADPPQSSGQALRSVLLVCKAISRILQNFRQELSDKDSCSGDKCRCEAQSAAAHRKKNPSKPARQQQRSESESEPDEVPSYQQLCQEHKKLQKHYAEVGKAYQSLQKQHEELVGNQQQREADLEEANNFAQELADMVWVMDGVIMTCKHH</sequence>
<name>A0A2B4RZZ4_STYPI</name>
<feature type="region of interest" description="Disordered" evidence="1">
    <location>
        <begin position="256"/>
        <end position="287"/>
    </location>
</feature>
<evidence type="ECO:0000313" key="4">
    <source>
        <dbReference type="Proteomes" id="UP000225706"/>
    </source>
</evidence>
<dbReference type="Pfam" id="PF13837">
    <property type="entry name" value="Myb_DNA-bind_4"/>
    <property type="match status" value="1"/>
</dbReference>
<reference evidence="4" key="1">
    <citation type="journal article" date="2017" name="bioRxiv">
        <title>Comparative analysis of the genomes of Stylophora pistillata and Acropora digitifera provides evidence for extensive differences between species of corals.</title>
        <authorList>
            <person name="Voolstra C.R."/>
            <person name="Li Y."/>
            <person name="Liew Y.J."/>
            <person name="Baumgarten S."/>
            <person name="Zoccola D."/>
            <person name="Flot J.-F."/>
            <person name="Tambutte S."/>
            <person name="Allemand D."/>
            <person name="Aranda M."/>
        </authorList>
    </citation>
    <scope>NUCLEOTIDE SEQUENCE [LARGE SCALE GENOMIC DNA]</scope>
</reference>
<organism evidence="3 4">
    <name type="scientific">Stylophora pistillata</name>
    <name type="common">Smooth cauliflower coral</name>
    <dbReference type="NCBI Taxonomy" id="50429"/>
    <lineage>
        <taxon>Eukaryota</taxon>
        <taxon>Metazoa</taxon>
        <taxon>Cnidaria</taxon>
        <taxon>Anthozoa</taxon>
        <taxon>Hexacorallia</taxon>
        <taxon>Scleractinia</taxon>
        <taxon>Astrocoeniina</taxon>
        <taxon>Pocilloporidae</taxon>
        <taxon>Stylophora</taxon>
    </lineage>
</organism>
<dbReference type="Proteomes" id="UP000225706">
    <property type="component" value="Unassembled WGS sequence"/>
</dbReference>
<gene>
    <name evidence="3" type="ORF">AWC38_SpisGene13662</name>
</gene>
<feature type="compositionally biased region" description="Polar residues" evidence="1">
    <location>
        <begin position="58"/>
        <end position="69"/>
    </location>
</feature>
<dbReference type="InterPro" id="IPR044822">
    <property type="entry name" value="Myb_DNA-bind_4"/>
</dbReference>
<protein>
    <recommendedName>
        <fullName evidence="2">Myb/SANT-like DNA-binding domain-containing protein</fullName>
    </recommendedName>
</protein>
<feature type="domain" description="Myb/SANT-like DNA-binding" evidence="2">
    <location>
        <begin position="86"/>
        <end position="175"/>
    </location>
</feature>
<feature type="region of interest" description="Disordered" evidence="1">
    <location>
        <begin position="51"/>
        <end position="82"/>
    </location>
</feature>
<proteinExistence type="predicted"/>